<dbReference type="Gene3D" id="3.40.50.10860">
    <property type="entry name" value="Leucine Dehydrogenase, chain A, domain 1"/>
    <property type="match status" value="1"/>
</dbReference>
<evidence type="ECO:0000256" key="3">
    <source>
        <dbReference type="ARBA" id="ARBA00023141"/>
    </source>
</evidence>
<dbReference type="GO" id="GO:0009073">
    <property type="term" value="P:aromatic amino acid family biosynthetic process"/>
    <property type="evidence" value="ECO:0007669"/>
    <property type="project" value="UniProtKB-KW"/>
</dbReference>
<accession>A0A060NHB0</accession>
<dbReference type="PANTHER" id="PTHR21089">
    <property type="entry name" value="SHIKIMATE DEHYDROGENASE"/>
    <property type="match status" value="1"/>
</dbReference>
<dbReference type="InterPro" id="IPR046346">
    <property type="entry name" value="Aminoacid_DH-like_N_sf"/>
</dbReference>
<dbReference type="PANTHER" id="PTHR21089:SF1">
    <property type="entry name" value="BIFUNCTIONAL 3-DEHYDROQUINATE DEHYDRATASE_SHIKIMATE DEHYDROGENASE, CHLOROPLASTIC"/>
    <property type="match status" value="1"/>
</dbReference>
<dbReference type="CDD" id="cd01065">
    <property type="entry name" value="NAD_bind_Shikimate_DH"/>
    <property type="match status" value="1"/>
</dbReference>
<dbReference type="InterPro" id="IPR013708">
    <property type="entry name" value="Shikimate_DH-bd_N"/>
</dbReference>
<dbReference type="SUPFAM" id="SSF51735">
    <property type="entry name" value="NAD(P)-binding Rossmann-fold domains"/>
    <property type="match status" value="1"/>
</dbReference>
<dbReference type="KEGG" id="cbaa:SRAA_0236"/>
<dbReference type="Gene3D" id="3.40.50.720">
    <property type="entry name" value="NAD(P)-binding Rossmann-like Domain"/>
    <property type="match status" value="1"/>
</dbReference>
<evidence type="ECO:0000259" key="4">
    <source>
        <dbReference type="Pfam" id="PF08501"/>
    </source>
</evidence>
<dbReference type="InterPro" id="IPR036291">
    <property type="entry name" value="NAD(P)-bd_dom_sf"/>
</dbReference>
<evidence type="ECO:0000256" key="1">
    <source>
        <dbReference type="ARBA" id="ARBA00004871"/>
    </source>
</evidence>
<comment type="pathway">
    <text evidence="1">Metabolic intermediate biosynthesis; chorismate biosynthesis; chorismate from D-erythrose 4-phosphate and phosphoenolpyruvate: step 4/7.</text>
</comment>
<keyword evidence="6" id="KW-1185">Reference proteome</keyword>
<gene>
    <name evidence="5" type="ORF">SRAA_0236</name>
</gene>
<dbReference type="GO" id="GO:0005829">
    <property type="term" value="C:cytosol"/>
    <property type="evidence" value="ECO:0007669"/>
    <property type="project" value="TreeGrafter"/>
</dbReference>
<dbReference type="HOGENOM" id="CLU_044063_4_0_4"/>
<keyword evidence="3" id="KW-0057">Aromatic amino acid biosynthesis</keyword>
<organism evidence="5 6">
    <name type="scientific">Serpentinimonas raichei</name>
    <dbReference type="NCBI Taxonomy" id="1458425"/>
    <lineage>
        <taxon>Bacteria</taxon>
        <taxon>Pseudomonadati</taxon>
        <taxon>Pseudomonadota</taxon>
        <taxon>Betaproteobacteria</taxon>
        <taxon>Burkholderiales</taxon>
        <taxon>Comamonadaceae</taxon>
        <taxon>Serpentinimonas</taxon>
    </lineage>
</organism>
<keyword evidence="2" id="KW-0560">Oxidoreductase</keyword>
<dbReference type="SUPFAM" id="SSF53223">
    <property type="entry name" value="Aminoacid dehydrogenase-like, N-terminal domain"/>
    <property type="match status" value="1"/>
</dbReference>
<evidence type="ECO:0000313" key="5">
    <source>
        <dbReference type="EMBL" id="BAO80090.1"/>
    </source>
</evidence>
<keyword evidence="3" id="KW-0028">Amino-acid biosynthesis</keyword>
<dbReference type="EMBL" id="AP014568">
    <property type="protein sequence ID" value="BAO80090.1"/>
    <property type="molecule type" value="Genomic_DNA"/>
</dbReference>
<dbReference type="GO" id="GO:0019632">
    <property type="term" value="P:shikimate metabolic process"/>
    <property type="evidence" value="ECO:0007669"/>
    <property type="project" value="TreeGrafter"/>
</dbReference>
<feature type="domain" description="Shikimate dehydrogenase substrate binding N-terminal" evidence="4">
    <location>
        <begin position="12"/>
        <end position="94"/>
    </location>
</feature>
<evidence type="ECO:0000256" key="2">
    <source>
        <dbReference type="ARBA" id="ARBA00023002"/>
    </source>
</evidence>
<dbReference type="Proteomes" id="UP000067461">
    <property type="component" value="Chromosome"/>
</dbReference>
<dbReference type="RefSeq" id="WP_045530477.1">
    <property type="nucleotide sequence ID" value="NZ_AP014568.1"/>
</dbReference>
<evidence type="ECO:0000313" key="6">
    <source>
        <dbReference type="Proteomes" id="UP000067461"/>
    </source>
</evidence>
<dbReference type="Pfam" id="PF08501">
    <property type="entry name" value="Shikimate_dh_N"/>
    <property type="match status" value="1"/>
</dbReference>
<sequence length="277" mass="29805">MINGHTEIIAHIGYPTHSFKSPQIYNPYFRSIGENSVVVPLACEAQDYPQFLRAIFALRNIRGALVTMPHKMTTLNLVDVASPAAMVAGACNAVKKGADGRLLGDMFDGEGFSRALLRKGHPIQGSKVLIVGCGGVGSAIAAALAAHRPALLRLHDRQRASAQALAQRLQTYFPATRVEISDNDPSGMHTVINASPLGMNPNDPLPLDVQRLAPQTLVGDVVMAQTLTPLLAAAQQRGCPIQIGTDMLFEQIPVYLEYFGYPTTDAQTLRQLAQLEG</sequence>
<name>A0A060NHB0_9BURK</name>
<dbReference type="GO" id="GO:0050661">
    <property type="term" value="F:NADP binding"/>
    <property type="evidence" value="ECO:0007669"/>
    <property type="project" value="TreeGrafter"/>
</dbReference>
<proteinExistence type="predicted"/>
<dbReference type="InterPro" id="IPR022893">
    <property type="entry name" value="Shikimate_DH_fam"/>
</dbReference>
<dbReference type="OrthoDB" id="3609723at2"/>
<dbReference type="GO" id="GO:0009423">
    <property type="term" value="P:chorismate biosynthetic process"/>
    <property type="evidence" value="ECO:0007669"/>
    <property type="project" value="TreeGrafter"/>
</dbReference>
<protein>
    <submittedName>
        <fullName evidence="5">Shikimate 5-dehydrogenase</fullName>
    </submittedName>
</protein>
<dbReference type="STRING" id="1458425.SRAA_0236"/>
<dbReference type="GO" id="GO:0004764">
    <property type="term" value="F:shikimate 3-dehydrogenase (NADP+) activity"/>
    <property type="evidence" value="ECO:0007669"/>
    <property type="project" value="InterPro"/>
</dbReference>
<reference evidence="5 6" key="1">
    <citation type="journal article" date="2014" name="Nat. Commun.">
        <title>Physiological and genomic features of highly alkaliphilic hydrogen-utilizing Betaproteobacteria from a continental serpentinizing site.</title>
        <authorList>
            <person name="Suzuki S."/>
            <person name="Kuenen J.G."/>
            <person name="Schipper K."/>
            <person name="van der Velde S."/>
            <person name="Ishii S."/>
            <person name="Wu A."/>
            <person name="Sorokin D.Y."/>
            <person name="Tenney A."/>
            <person name="Meng X.Y."/>
            <person name="Morrill P.L."/>
            <person name="Kamagata Y."/>
            <person name="Muyzer G."/>
            <person name="Nealson K.H."/>
        </authorList>
    </citation>
    <scope>NUCLEOTIDE SEQUENCE [LARGE SCALE GENOMIC DNA]</scope>
    <source>
        <strain evidence="5 6">A1</strain>
    </source>
</reference>
<dbReference type="AlphaFoldDB" id="A0A060NHB0"/>